<keyword evidence="4" id="KW-1185">Reference proteome</keyword>
<dbReference type="SMART" id="SM00320">
    <property type="entry name" value="WD40"/>
    <property type="match status" value="3"/>
</dbReference>
<gene>
    <name evidence="3" type="ORF">Clacol_000731</name>
</gene>
<feature type="compositionally biased region" description="Low complexity" evidence="1">
    <location>
        <begin position="265"/>
        <end position="276"/>
    </location>
</feature>
<sequence length="1214" mass="133691">MVQSDKRIVWHPTKPRRFVIGGVGGAGGGGTSVGQIKVYDWDGRSEIAEVTTLGDLVHMKCFALSPHPLDTDLIAVGTTLGKVELLRFSITHPPNTLRSPSVTSLPVRTSRACNTLVFSSRDPNYLAVGLDKVRGEPSLVIWDVESASSKVFNVKTGDGGVRGGENTSAQVQSVPNSFSATFGSTSTSTSTPYTRLDPLLPSNTPRNDKYMIQHWLHTETVTSLSFMPHTTDLLIAGVSHRGIRLFDLRSPSGVVGSAGSNPNASTTGSGSPTSPSNPQSIPTKAVHGLCYDPFDYHQFASFGEDGFVRIWDYRYFTSPVLSFSERDALSDGAEMSPAVNSIAAIEYSKTRRGSILTLERDAHVVRVWDTIRATVEEQVWDHAGQINIRNQGHQAGQGDGTSKISRLARLPWSTTPPSSTNLSTTVVEPYPNRSPLVGGIKPSIKTEYVVLRNTRTSSRLLRPLASFTSIPYSTHWGWGIDPDSKSAVHVQAMPMSIAVLTKDGELDMQTLYDAPIPQWNALGELSVSAGRGCRVYQPRDEKDVEDMSGSFSGLSVKGKERKMQDTVSSALAHTHPSRPTSFIRFPLTPTGTDIHQTPRPGALNLAIIDTGHTETRGRTTVAVDTHSTQVPIHGLSSAPASRSRRSISKGKLSAGERSSRRAVMDDISMIMKRRAARGYGVDNPFFNATIVKADAFHSDTLYELWTWIDSSRTLLSRHPRIYGFDFSNQGIYGIWEGFPMDAKAKHHYRERGKDKRGDHESLSFDVVFGTRNLELSPAPSHTYTLTPDKEGGGHTGSHSRSRKSTSSTTASIQRSHSPSGDYTAAVQVLSEYHSRSMKDKEKAGIDHKEGSSSNPVQSNPAFSNVRIAAPTSKPAQRRLCLLLCGWCLSDEELLSACIQWEQEGQLTRAACWLLFINHQDRAIECLMRSDDERLRIMSGTVAALLAQRGTSNQVREHYNRLIVRIEDPYIRVMLTHVALDDWSDILQEEYLPLRERLAIALRFLDDRSLSSYLRQLTESFRQQGDIEGVILTGLTPLGFEVIQGYVDTTGDVQTASILASLVLAPSVSKTIPRWIEAYRTLLDTWRMFHVRCQFDIARGKIIREGLGRAKEDAIPHSHPHVSPGTGQNSTKIHPRLNWTRPQFVIRCPFCKKNVNLGLGSSGSRFGGGGKLRTTSCQSCDRSLPRCSICLVVLELAYDLEHDMEMTDGGVKKGL</sequence>
<dbReference type="GO" id="GO:0005737">
    <property type="term" value="C:cytoplasm"/>
    <property type="evidence" value="ECO:0007669"/>
    <property type="project" value="TreeGrafter"/>
</dbReference>
<dbReference type="Proteomes" id="UP001050691">
    <property type="component" value="Unassembled WGS sequence"/>
</dbReference>
<dbReference type="Gene3D" id="2.130.10.10">
    <property type="entry name" value="YVTN repeat-like/Quinoprotein amine dehydrogenase"/>
    <property type="match status" value="2"/>
</dbReference>
<feature type="compositionally biased region" description="Polar residues" evidence="1">
    <location>
        <begin position="851"/>
        <end position="860"/>
    </location>
</feature>
<dbReference type="GO" id="GO:1904263">
    <property type="term" value="P:positive regulation of TORC1 signaling"/>
    <property type="evidence" value="ECO:0007669"/>
    <property type="project" value="TreeGrafter"/>
</dbReference>
<feature type="region of interest" description="Disordered" evidence="1">
    <location>
        <begin position="778"/>
        <end position="821"/>
    </location>
</feature>
<dbReference type="SUPFAM" id="SSF50978">
    <property type="entry name" value="WD40 repeat-like"/>
    <property type="match status" value="1"/>
</dbReference>
<comment type="caution">
    <text evidence="3">The sequence shown here is derived from an EMBL/GenBank/DDBJ whole genome shotgun (WGS) entry which is preliminary data.</text>
</comment>
<feature type="region of interest" description="Disordered" evidence="1">
    <location>
        <begin position="255"/>
        <end position="281"/>
    </location>
</feature>
<accession>A0AAV4ZX33</accession>
<organism evidence="3 4">
    <name type="scientific">Clathrus columnatus</name>
    <dbReference type="NCBI Taxonomy" id="1419009"/>
    <lineage>
        <taxon>Eukaryota</taxon>
        <taxon>Fungi</taxon>
        <taxon>Dikarya</taxon>
        <taxon>Basidiomycota</taxon>
        <taxon>Agaricomycotina</taxon>
        <taxon>Agaricomycetes</taxon>
        <taxon>Phallomycetidae</taxon>
        <taxon>Phallales</taxon>
        <taxon>Clathraceae</taxon>
        <taxon>Clathrus</taxon>
    </lineage>
</organism>
<dbReference type="Pfam" id="PF21719">
    <property type="entry name" value="MIOS_a-sol"/>
    <property type="match status" value="1"/>
</dbReference>
<feature type="compositionally biased region" description="Polar residues" evidence="1">
    <location>
        <begin position="810"/>
        <end position="820"/>
    </location>
</feature>
<proteinExistence type="predicted"/>
<reference evidence="3" key="1">
    <citation type="submission" date="2021-10" db="EMBL/GenBank/DDBJ databases">
        <title>De novo Genome Assembly of Clathrus columnatus (Basidiomycota, Fungi) Using Illumina and Nanopore Sequence Data.</title>
        <authorList>
            <person name="Ogiso-Tanaka E."/>
            <person name="Itagaki H."/>
            <person name="Hosoya T."/>
            <person name="Hosaka K."/>
        </authorList>
    </citation>
    <scope>NUCLEOTIDE SEQUENCE</scope>
    <source>
        <strain evidence="3">MO-923</strain>
    </source>
</reference>
<dbReference type="PANTHER" id="PTHR16453">
    <property type="entry name" value="WD40 DOMAIN-CONTAINING PROTEIN MIO FAMILY MEMBER"/>
    <property type="match status" value="1"/>
</dbReference>
<evidence type="ECO:0000313" key="4">
    <source>
        <dbReference type="Proteomes" id="UP001050691"/>
    </source>
</evidence>
<evidence type="ECO:0000259" key="2">
    <source>
        <dbReference type="Pfam" id="PF21719"/>
    </source>
</evidence>
<dbReference type="InterPro" id="IPR036322">
    <property type="entry name" value="WD40_repeat_dom_sf"/>
</dbReference>
<dbReference type="InterPro" id="IPR015943">
    <property type="entry name" value="WD40/YVTN_repeat-like_dom_sf"/>
</dbReference>
<protein>
    <recommendedName>
        <fullName evidence="2">MIOS-like alpha-solenoid domain-containing protein</fullName>
    </recommendedName>
</protein>
<feature type="region of interest" description="Disordered" evidence="1">
    <location>
        <begin position="837"/>
        <end position="860"/>
    </location>
</feature>
<feature type="compositionally biased region" description="Basic and acidic residues" evidence="1">
    <location>
        <begin position="837"/>
        <end position="850"/>
    </location>
</feature>
<dbReference type="InterPro" id="IPR049092">
    <property type="entry name" value="MIOS_a-sol"/>
</dbReference>
<feature type="region of interest" description="Disordered" evidence="1">
    <location>
        <begin position="631"/>
        <end position="658"/>
    </location>
</feature>
<dbReference type="EMBL" id="BPWL01000001">
    <property type="protein sequence ID" value="GJJ06539.1"/>
    <property type="molecule type" value="Genomic_DNA"/>
</dbReference>
<feature type="region of interest" description="Disordered" evidence="1">
    <location>
        <begin position="180"/>
        <end position="201"/>
    </location>
</feature>
<feature type="domain" description="MIOS-like alpha-solenoid" evidence="2">
    <location>
        <begin position="862"/>
        <end position="1003"/>
    </location>
</feature>
<dbReference type="InterPro" id="IPR001680">
    <property type="entry name" value="WD40_rpt"/>
</dbReference>
<evidence type="ECO:0000313" key="3">
    <source>
        <dbReference type="EMBL" id="GJJ06539.1"/>
    </source>
</evidence>
<dbReference type="PANTHER" id="PTHR16453:SF9">
    <property type="entry name" value="GATOR COMPLEX PROTEIN MIOS"/>
    <property type="match status" value="1"/>
</dbReference>
<evidence type="ECO:0000256" key="1">
    <source>
        <dbReference type="SAM" id="MobiDB-lite"/>
    </source>
</evidence>
<name>A0AAV4ZX33_9AGAM</name>
<dbReference type="AlphaFoldDB" id="A0AAV4ZX33"/>
<dbReference type="InterPro" id="IPR037593">
    <property type="entry name" value="MIOS/Sea4"/>
</dbReference>
<feature type="compositionally biased region" description="Low complexity" evidence="1">
    <location>
        <begin position="180"/>
        <end position="194"/>
    </location>
</feature>